<accession>A0A969W5X3</accession>
<gene>
    <name evidence="2" type="ORF">G7Y82_02900</name>
</gene>
<evidence type="ECO:0000256" key="1">
    <source>
        <dbReference type="SAM" id="SignalP"/>
    </source>
</evidence>
<keyword evidence="1" id="KW-0732">Signal</keyword>
<dbReference type="InterPro" id="IPR021856">
    <property type="entry name" value="DUF3465"/>
</dbReference>
<dbReference type="AlphaFoldDB" id="A0A969W5X3"/>
<dbReference type="Proteomes" id="UP000653472">
    <property type="component" value="Unassembled WGS sequence"/>
</dbReference>
<dbReference type="EMBL" id="JAAVXB010000001">
    <property type="protein sequence ID" value="NKF21251.1"/>
    <property type="molecule type" value="Genomic_DNA"/>
</dbReference>
<keyword evidence="3" id="KW-1185">Reference proteome</keyword>
<reference evidence="2" key="1">
    <citation type="submission" date="2020-03" db="EMBL/GenBank/DDBJ databases">
        <title>Solimonas marina sp. nov., isolated from deep seawater of the Pacific Ocean.</title>
        <authorList>
            <person name="Liu X."/>
            <person name="Lai Q."/>
            <person name="Sun F."/>
            <person name="Gai Y."/>
            <person name="Li G."/>
            <person name="Shao Z."/>
        </authorList>
    </citation>
    <scope>NUCLEOTIDE SEQUENCE</scope>
    <source>
        <strain evidence="2">C16B3</strain>
    </source>
</reference>
<name>A0A969W5X3_9GAMM</name>
<dbReference type="RefSeq" id="WP_168146482.1">
    <property type="nucleotide sequence ID" value="NZ_JAAVXB010000001.1"/>
</dbReference>
<sequence length="145" mass="15799">MKKLLVLAALVAGLLFAFARGGEGGRGHDDGAMLPSDATLAQAFADHAERLQVRGGGHVVAILRDDTQGSRHQRFVLRLDSGQTVLIVHNIDLAPRIDDLAEGDLVTFSGEYIWNPQGGLVHWTHHDPAGRHADGWLQHGSRIYR</sequence>
<protein>
    <submittedName>
        <fullName evidence="2">DUF3465 domain-containing protein</fullName>
    </submittedName>
</protein>
<feature type="signal peptide" evidence="1">
    <location>
        <begin position="1"/>
        <end position="19"/>
    </location>
</feature>
<proteinExistence type="predicted"/>
<feature type="chain" id="PRO_5037423155" evidence="1">
    <location>
        <begin position="20"/>
        <end position="145"/>
    </location>
</feature>
<evidence type="ECO:0000313" key="2">
    <source>
        <dbReference type="EMBL" id="NKF21251.1"/>
    </source>
</evidence>
<dbReference type="Pfam" id="PF11948">
    <property type="entry name" value="DUF3465"/>
    <property type="match status" value="1"/>
</dbReference>
<evidence type="ECO:0000313" key="3">
    <source>
        <dbReference type="Proteomes" id="UP000653472"/>
    </source>
</evidence>
<organism evidence="2 3">
    <name type="scientific">Solimonas marina</name>
    <dbReference type="NCBI Taxonomy" id="2714601"/>
    <lineage>
        <taxon>Bacteria</taxon>
        <taxon>Pseudomonadati</taxon>
        <taxon>Pseudomonadota</taxon>
        <taxon>Gammaproteobacteria</taxon>
        <taxon>Nevskiales</taxon>
        <taxon>Nevskiaceae</taxon>
        <taxon>Solimonas</taxon>
    </lineage>
</organism>
<comment type="caution">
    <text evidence="2">The sequence shown here is derived from an EMBL/GenBank/DDBJ whole genome shotgun (WGS) entry which is preliminary data.</text>
</comment>